<dbReference type="OrthoDB" id="3804952at2"/>
<dbReference type="Pfam" id="PF00891">
    <property type="entry name" value="Methyltransf_2"/>
    <property type="match status" value="1"/>
</dbReference>
<gene>
    <name evidence="6" type="ORF">EDD40_1170</name>
</gene>
<keyword evidence="1 6" id="KW-0489">Methyltransferase</keyword>
<evidence type="ECO:0000313" key="6">
    <source>
        <dbReference type="EMBL" id="ROP35912.1"/>
    </source>
</evidence>
<dbReference type="InterPro" id="IPR029063">
    <property type="entry name" value="SAM-dependent_MTases_sf"/>
</dbReference>
<evidence type="ECO:0000313" key="7">
    <source>
        <dbReference type="Proteomes" id="UP000268727"/>
    </source>
</evidence>
<dbReference type="PANTHER" id="PTHR43712">
    <property type="entry name" value="PUTATIVE (AFU_ORTHOLOGUE AFUA_4G14580)-RELATED"/>
    <property type="match status" value="1"/>
</dbReference>
<sequence>MDGAQFAADDGTAPVLPAAARGDARELVFHLAAVKWAIGTIRALVQLGVPDLLAEGPGTAAELAAVAGVDASRLRRVLGAAATAGVLAEDGAGRFSLTPASAGLRTGGPGGFRDVLLFLTDPMMWRPYEDVAHAVRTGEPAFDHLFGEPFYEHLRGDPAASDLFDRAMVQNDGPETYELFDDLPRRLRIADVGGGRGSFLAELLRRHPGVTGAVCDHPLAIAGAADEFARCGVADRAEAIATDFFEKVPRGFDAYLIKRSLQNWEDVDAARVLARVRDAIGDDRDARLWIVNHLLTRSGVPDLGKLSDIEMMTILGGRERGWGDWTRLGAEAGFAPVGEPGAGRVTLLTFRPI</sequence>
<dbReference type="EMBL" id="RJKM01000001">
    <property type="protein sequence ID" value="ROP35912.1"/>
    <property type="molecule type" value="Genomic_DNA"/>
</dbReference>
<accession>A0A3N1H0W8</accession>
<dbReference type="PANTHER" id="PTHR43712:SF2">
    <property type="entry name" value="O-METHYLTRANSFERASE CICE"/>
    <property type="match status" value="1"/>
</dbReference>
<dbReference type="SUPFAM" id="SSF53335">
    <property type="entry name" value="S-adenosyl-L-methionine-dependent methyltransferases"/>
    <property type="match status" value="1"/>
</dbReference>
<feature type="domain" description="O-methyltransferase C-terminal" evidence="4">
    <location>
        <begin position="128"/>
        <end position="335"/>
    </location>
</feature>
<dbReference type="PIRSF" id="PIRSF005739">
    <property type="entry name" value="O-mtase"/>
    <property type="match status" value="1"/>
</dbReference>
<dbReference type="PROSITE" id="PS51683">
    <property type="entry name" value="SAM_OMT_II"/>
    <property type="match status" value="1"/>
</dbReference>
<evidence type="ECO:0000259" key="4">
    <source>
        <dbReference type="Pfam" id="PF00891"/>
    </source>
</evidence>
<dbReference type="Proteomes" id="UP000268727">
    <property type="component" value="Unassembled WGS sequence"/>
</dbReference>
<proteinExistence type="predicted"/>
<dbReference type="Gene3D" id="1.10.10.10">
    <property type="entry name" value="Winged helix-like DNA-binding domain superfamily/Winged helix DNA-binding domain"/>
    <property type="match status" value="1"/>
</dbReference>
<comment type="caution">
    <text evidence="6">The sequence shown here is derived from an EMBL/GenBank/DDBJ whole genome shotgun (WGS) entry which is preliminary data.</text>
</comment>
<organism evidence="6 7">
    <name type="scientific">Saccharothrix texasensis</name>
    <dbReference type="NCBI Taxonomy" id="103734"/>
    <lineage>
        <taxon>Bacteria</taxon>
        <taxon>Bacillati</taxon>
        <taxon>Actinomycetota</taxon>
        <taxon>Actinomycetes</taxon>
        <taxon>Pseudonocardiales</taxon>
        <taxon>Pseudonocardiaceae</taxon>
        <taxon>Saccharothrix</taxon>
    </lineage>
</organism>
<dbReference type="InterPro" id="IPR016461">
    <property type="entry name" value="COMT-like"/>
</dbReference>
<name>A0A3N1H0W8_9PSEU</name>
<dbReference type="GO" id="GO:0046983">
    <property type="term" value="F:protein dimerization activity"/>
    <property type="evidence" value="ECO:0007669"/>
    <property type="project" value="InterPro"/>
</dbReference>
<dbReference type="GO" id="GO:0008171">
    <property type="term" value="F:O-methyltransferase activity"/>
    <property type="evidence" value="ECO:0007669"/>
    <property type="project" value="InterPro"/>
</dbReference>
<dbReference type="GO" id="GO:0032259">
    <property type="term" value="P:methylation"/>
    <property type="evidence" value="ECO:0007669"/>
    <property type="project" value="UniProtKB-KW"/>
</dbReference>
<dbReference type="Gene3D" id="3.40.50.150">
    <property type="entry name" value="Vaccinia Virus protein VP39"/>
    <property type="match status" value="1"/>
</dbReference>
<evidence type="ECO:0000256" key="2">
    <source>
        <dbReference type="ARBA" id="ARBA00022679"/>
    </source>
</evidence>
<dbReference type="Gene3D" id="1.10.287.1350">
    <property type="match status" value="1"/>
</dbReference>
<dbReference type="RefSeq" id="WP_123741975.1">
    <property type="nucleotide sequence ID" value="NZ_RJKM01000001.1"/>
</dbReference>
<dbReference type="AlphaFoldDB" id="A0A3N1H0W8"/>
<evidence type="ECO:0000259" key="5">
    <source>
        <dbReference type="Pfam" id="PF08100"/>
    </source>
</evidence>
<feature type="domain" description="O-methyltransferase dimerisation" evidence="5">
    <location>
        <begin position="36"/>
        <end position="102"/>
    </location>
</feature>
<dbReference type="Pfam" id="PF08100">
    <property type="entry name" value="Dimerisation"/>
    <property type="match status" value="1"/>
</dbReference>
<dbReference type="SUPFAM" id="SSF46785">
    <property type="entry name" value="Winged helix' DNA-binding domain"/>
    <property type="match status" value="1"/>
</dbReference>
<dbReference type="InterPro" id="IPR001077">
    <property type="entry name" value="COMT_C"/>
</dbReference>
<reference evidence="6 7" key="1">
    <citation type="submission" date="2018-11" db="EMBL/GenBank/DDBJ databases">
        <title>Sequencing the genomes of 1000 actinobacteria strains.</title>
        <authorList>
            <person name="Klenk H.-P."/>
        </authorList>
    </citation>
    <scope>NUCLEOTIDE SEQUENCE [LARGE SCALE GENOMIC DNA]</scope>
    <source>
        <strain evidence="6 7">DSM 44231</strain>
    </source>
</reference>
<evidence type="ECO:0000256" key="1">
    <source>
        <dbReference type="ARBA" id="ARBA00022603"/>
    </source>
</evidence>
<keyword evidence="2 6" id="KW-0808">Transferase</keyword>
<evidence type="ECO:0000256" key="3">
    <source>
        <dbReference type="ARBA" id="ARBA00022691"/>
    </source>
</evidence>
<dbReference type="InterPro" id="IPR036388">
    <property type="entry name" value="WH-like_DNA-bd_sf"/>
</dbReference>
<protein>
    <submittedName>
        <fullName evidence="6">O-methyltransferase</fullName>
    </submittedName>
</protein>
<dbReference type="InterPro" id="IPR012967">
    <property type="entry name" value="COMT_dimerisation"/>
</dbReference>
<keyword evidence="7" id="KW-1185">Reference proteome</keyword>
<keyword evidence="3" id="KW-0949">S-adenosyl-L-methionine</keyword>
<dbReference type="InterPro" id="IPR036390">
    <property type="entry name" value="WH_DNA-bd_sf"/>
</dbReference>